<dbReference type="SUPFAM" id="SSF56112">
    <property type="entry name" value="Protein kinase-like (PK-like)"/>
    <property type="match status" value="1"/>
</dbReference>
<dbReference type="AlphaFoldDB" id="A0A699ZR83"/>
<keyword evidence="2" id="KW-1185">Reference proteome</keyword>
<dbReference type="Gene3D" id="1.10.510.10">
    <property type="entry name" value="Transferase(Phosphotransferase) domain 1"/>
    <property type="match status" value="1"/>
</dbReference>
<dbReference type="InterPro" id="IPR052396">
    <property type="entry name" value="Meiotic_Drive_Suppr_Kinase"/>
</dbReference>
<dbReference type="InterPro" id="IPR011009">
    <property type="entry name" value="Kinase-like_dom_sf"/>
</dbReference>
<protein>
    <submittedName>
        <fullName evidence="1">Protein kinase domain-containing protein</fullName>
    </submittedName>
</protein>
<reference evidence="1 2" key="1">
    <citation type="submission" date="2020-02" db="EMBL/GenBank/DDBJ databases">
        <title>Draft genome sequence of Haematococcus lacustris strain NIES-144.</title>
        <authorList>
            <person name="Morimoto D."/>
            <person name="Nakagawa S."/>
            <person name="Yoshida T."/>
            <person name="Sawayama S."/>
        </authorList>
    </citation>
    <scope>NUCLEOTIDE SEQUENCE [LARGE SCALE GENOMIC DNA]</scope>
    <source>
        <strain evidence="1 2">NIES-144</strain>
    </source>
</reference>
<evidence type="ECO:0000313" key="1">
    <source>
        <dbReference type="EMBL" id="GFH21274.1"/>
    </source>
</evidence>
<dbReference type="EMBL" id="BLLF01001795">
    <property type="protein sequence ID" value="GFH21274.1"/>
    <property type="molecule type" value="Genomic_DNA"/>
</dbReference>
<keyword evidence="1" id="KW-0808">Transferase</keyword>
<dbReference type="GO" id="GO:0016301">
    <property type="term" value="F:kinase activity"/>
    <property type="evidence" value="ECO:0007669"/>
    <property type="project" value="UniProtKB-KW"/>
</dbReference>
<dbReference type="PANTHER" id="PTHR37171">
    <property type="entry name" value="SERINE/THREONINE-PROTEIN KINASE YRZF-RELATED"/>
    <property type="match status" value="1"/>
</dbReference>
<evidence type="ECO:0000313" key="2">
    <source>
        <dbReference type="Proteomes" id="UP000485058"/>
    </source>
</evidence>
<name>A0A699ZR83_HAELA</name>
<proteinExistence type="predicted"/>
<organism evidence="1 2">
    <name type="scientific">Haematococcus lacustris</name>
    <name type="common">Green alga</name>
    <name type="synonym">Haematococcus pluvialis</name>
    <dbReference type="NCBI Taxonomy" id="44745"/>
    <lineage>
        <taxon>Eukaryota</taxon>
        <taxon>Viridiplantae</taxon>
        <taxon>Chlorophyta</taxon>
        <taxon>core chlorophytes</taxon>
        <taxon>Chlorophyceae</taxon>
        <taxon>CS clade</taxon>
        <taxon>Chlamydomonadales</taxon>
        <taxon>Haematococcaceae</taxon>
        <taxon>Haematococcus</taxon>
    </lineage>
</organism>
<dbReference type="Proteomes" id="UP000485058">
    <property type="component" value="Unassembled WGS sequence"/>
</dbReference>
<sequence length="339" mass="37700">MAPVTVLGDCLALLQLPNVMAKQYINLAKMRRAEANALMQACSYCQEKGWRFTFVTCYEYTFFVWRVAEDRYAVTDGFLHDVAAYGLHTRELLAYIIWMSLEAPWGSQLPPGELRDLEVLLQQQTAVTVLRSQPGIHQGQSQQGQGSVCTRSSTWGSKQLQPAQKPTEALDAAQQRDQPFAWAPAEGAPEYPLTALRLSDIRMGAGQCGPVVQGWLWGVPVAVKATDVCKAPDIVELLWHEAQIYEVLRDLQGHVLPVMHGCGYWGGRNTFFLATAVALQAIHQRGVAHGDVRADNILVQHCGNTPQVIFIDFGQAYLHPTPEECQRELADLEAELDEL</sequence>
<accession>A0A699ZR83</accession>
<keyword evidence="1" id="KW-0418">Kinase</keyword>
<gene>
    <name evidence="1" type="ORF">HaLaN_18542</name>
</gene>
<dbReference type="PANTHER" id="PTHR37171:SF1">
    <property type="entry name" value="SERINE_THREONINE-PROTEIN KINASE YRZF-RELATED"/>
    <property type="match status" value="1"/>
</dbReference>
<comment type="caution">
    <text evidence="1">The sequence shown here is derived from an EMBL/GenBank/DDBJ whole genome shotgun (WGS) entry which is preliminary data.</text>
</comment>